<dbReference type="Gene3D" id="1.25.40.10">
    <property type="entry name" value="Tetratricopeptide repeat domain"/>
    <property type="match status" value="6"/>
</dbReference>
<dbReference type="InterPro" id="IPR011990">
    <property type="entry name" value="TPR-like_helical_dom_sf"/>
</dbReference>
<feature type="region of interest" description="Disordered" evidence="3">
    <location>
        <begin position="1"/>
        <end position="27"/>
    </location>
</feature>
<feature type="repeat" description="PPR" evidence="2">
    <location>
        <begin position="596"/>
        <end position="630"/>
    </location>
</feature>
<feature type="repeat" description="PPR" evidence="2">
    <location>
        <begin position="316"/>
        <end position="350"/>
    </location>
</feature>
<feature type="repeat" description="PPR" evidence="2">
    <location>
        <begin position="386"/>
        <end position="420"/>
    </location>
</feature>
<feature type="repeat" description="PPR" evidence="2">
    <location>
        <begin position="526"/>
        <end position="560"/>
    </location>
</feature>
<dbReference type="Pfam" id="PF01535">
    <property type="entry name" value="PPR"/>
    <property type="match status" value="1"/>
</dbReference>
<dbReference type="Proteomes" id="UP001371456">
    <property type="component" value="Unassembled WGS sequence"/>
</dbReference>
<reference evidence="4 5" key="1">
    <citation type="submission" date="2024-02" db="EMBL/GenBank/DDBJ databases">
        <title>de novo genome assembly of Solanum bulbocastanum strain 11H21.</title>
        <authorList>
            <person name="Hosaka A.J."/>
        </authorList>
    </citation>
    <scope>NUCLEOTIDE SEQUENCE [LARGE SCALE GENOMIC DNA]</scope>
    <source>
        <tissue evidence="4">Young leaves</tissue>
    </source>
</reference>
<evidence type="ECO:0000313" key="4">
    <source>
        <dbReference type="EMBL" id="KAK6795505.1"/>
    </source>
</evidence>
<feature type="repeat" description="PPR" evidence="2">
    <location>
        <begin position="631"/>
        <end position="665"/>
    </location>
</feature>
<dbReference type="EMBL" id="JBANQN010000003">
    <property type="protein sequence ID" value="KAK6795505.1"/>
    <property type="molecule type" value="Genomic_DNA"/>
</dbReference>
<feature type="repeat" description="PPR" evidence="2">
    <location>
        <begin position="715"/>
        <end position="749"/>
    </location>
</feature>
<feature type="repeat" description="PPR" evidence="2">
    <location>
        <begin position="281"/>
        <end position="315"/>
    </location>
</feature>
<feature type="repeat" description="PPR" evidence="2">
    <location>
        <begin position="491"/>
        <end position="525"/>
    </location>
</feature>
<feature type="repeat" description="PPR" evidence="2">
    <location>
        <begin position="171"/>
        <end position="201"/>
    </location>
</feature>
<keyword evidence="1" id="KW-0677">Repeat</keyword>
<keyword evidence="5" id="KW-1185">Reference proteome</keyword>
<name>A0AAN8YK40_SOLBU</name>
<proteinExistence type="predicted"/>
<dbReference type="InterPro" id="IPR002885">
    <property type="entry name" value="PPR_rpt"/>
</dbReference>
<feature type="repeat" description="PPR" evidence="2">
    <location>
        <begin position="421"/>
        <end position="455"/>
    </location>
</feature>
<evidence type="ECO:0000256" key="2">
    <source>
        <dbReference type="PROSITE-ProRule" id="PRU00708"/>
    </source>
</evidence>
<dbReference type="NCBIfam" id="TIGR00756">
    <property type="entry name" value="PPR"/>
    <property type="match status" value="14"/>
</dbReference>
<feature type="repeat" description="PPR" evidence="2">
    <location>
        <begin position="246"/>
        <end position="280"/>
    </location>
</feature>
<sequence length="890" mass="100363">MSKTLLSRIKPLHNPKPKPPSPSPNNFPLTRRIKELVNELCQILHTQQQWENTVEIRLSQEEIVPSDIAHLVFDKLKDAHVALKFFDWVSQRPYGCPLDRFACSSLLKLLAKFRVFPEIESLLSSLTTCEDKFPTLEALDAVIKAYSDSNLVDKAVELYYFVLRTYNLVPHVVTVNSLLHGLVNHGKIKAARRLYDELIERSGGVEDKFLDNFSTCIIVTGLSKEGYVEEGRKLIEDRWGKGCVPNVVFYNTLIDGYCKKGDIRSAYRLFNELKLKSFLPTVETYGALINGFCKDGNFEKVDMLVQEMVERGVIVNARVYNTIIDARCRHGFTVEAINTVRKMVEAGTKPDIVTYNILVSYSCKDEKIQEAEKFLEQVKNMRLVPTTFTYTPLIHAYCKFGDFERALSLLAEMTEYGEKPDVSTYGALVHGLVVSGEVDVALVIRDKMIERGVSPDAGIYNVLMSGLCKKLKLPAARQLLDEMLGHGILPDVYVYATLVDGCVRNGEFQEAKKLFEQTIEMGMDPGLVGYNAMIKGYCKFGLMKDAVACISRMKKSKISPDAFTYSTVIDGYVKQHDLRQALTILPHMVKRNCMPNVVTYTSLIYGFCQNGDLVRAENLFNGMQSNGMMPNVITYSILIGSFCKVGKLAKAASIFEQMLLYKCYPTDVTFNYLVNGFSHCTPTIFSKEKNDPQDEMNSKFMATFKRMISDGWHPRNAAYNSIITSLCLHKMLKTALQLRDKMISKGYTTDSVTFAALLHGICLDGKAKEWKSIISCSLSTTELSFALKYSLIFDQYLSHGFDSEASVILHTLECYGSLTPKNPVTYCVLTYRSKLFGESVIPGSSTERRISNLILTKTYKEATLHEWLRSYGDQVLLSLGQEAHPRCGME</sequence>
<evidence type="ECO:0000256" key="3">
    <source>
        <dbReference type="SAM" id="MobiDB-lite"/>
    </source>
</evidence>
<evidence type="ECO:0000256" key="1">
    <source>
        <dbReference type="ARBA" id="ARBA00022737"/>
    </source>
</evidence>
<protein>
    <recommendedName>
        <fullName evidence="6">Pentatricopeptide repeat-containing protein</fullName>
    </recommendedName>
</protein>
<feature type="repeat" description="PPR" evidence="2">
    <location>
        <begin position="456"/>
        <end position="490"/>
    </location>
</feature>
<dbReference type="GO" id="GO:0003729">
    <property type="term" value="F:mRNA binding"/>
    <property type="evidence" value="ECO:0007669"/>
    <property type="project" value="TreeGrafter"/>
</dbReference>
<gene>
    <name evidence="4" type="ORF">RDI58_008958</name>
</gene>
<comment type="caution">
    <text evidence="4">The sequence shown here is derived from an EMBL/GenBank/DDBJ whole genome shotgun (WGS) entry which is preliminary data.</text>
</comment>
<evidence type="ECO:0000313" key="5">
    <source>
        <dbReference type="Proteomes" id="UP001371456"/>
    </source>
</evidence>
<dbReference type="PANTHER" id="PTHR47932">
    <property type="entry name" value="ATPASE EXPRESSION PROTEIN 3"/>
    <property type="match status" value="1"/>
</dbReference>
<evidence type="ECO:0008006" key="6">
    <source>
        <dbReference type="Google" id="ProtNLM"/>
    </source>
</evidence>
<dbReference type="Pfam" id="PF13041">
    <property type="entry name" value="PPR_2"/>
    <property type="match status" value="7"/>
</dbReference>
<dbReference type="PANTHER" id="PTHR47932:SF63">
    <property type="entry name" value="OS08G0290000 PROTEIN"/>
    <property type="match status" value="1"/>
</dbReference>
<feature type="repeat" description="PPR" evidence="2">
    <location>
        <begin position="561"/>
        <end position="595"/>
    </location>
</feature>
<dbReference type="AlphaFoldDB" id="A0AAN8YK40"/>
<dbReference type="PROSITE" id="PS51375">
    <property type="entry name" value="PPR"/>
    <property type="match status" value="14"/>
</dbReference>
<organism evidence="4 5">
    <name type="scientific">Solanum bulbocastanum</name>
    <name type="common">Wild potato</name>
    <dbReference type="NCBI Taxonomy" id="147425"/>
    <lineage>
        <taxon>Eukaryota</taxon>
        <taxon>Viridiplantae</taxon>
        <taxon>Streptophyta</taxon>
        <taxon>Embryophyta</taxon>
        <taxon>Tracheophyta</taxon>
        <taxon>Spermatophyta</taxon>
        <taxon>Magnoliopsida</taxon>
        <taxon>eudicotyledons</taxon>
        <taxon>Gunneridae</taxon>
        <taxon>Pentapetalae</taxon>
        <taxon>asterids</taxon>
        <taxon>lamiids</taxon>
        <taxon>Solanales</taxon>
        <taxon>Solanaceae</taxon>
        <taxon>Solanoideae</taxon>
        <taxon>Solaneae</taxon>
        <taxon>Solanum</taxon>
    </lineage>
</organism>
<feature type="repeat" description="PPR" evidence="2">
    <location>
        <begin position="351"/>
        <end position="385"/>
    </location>
</feature>
<accession>A0AAN8YK40</accession>
<dbReference type="SUPFAM" id="SSF81901">
    <property type="entry name" value="HCP-like"/>
    <property type="match status" value="1"/>
</dbReference>